<organism evidence="6 7">
    <name type="scientific">Mesobacillus campisalis</name>
    <dbReference type="NCBI Taxonomy" id="1408103"/>
    <lineage>
        <taxon>Bacteria</taxon>
        <taxon>Bacillati</taxon>
        <taxon>Bacillota</taxon>
        <taxon>Bacilli</taxon>
        <taxon>Bacillales</taxon>
        <taxon>Bacillaceae</taxon>
        <taxon>Mesobacillus</taxon>
    </lineage>
</organism>
<dbReference type="Pfam" id="PF00126">
    <property type="entry name" value="HTH_1"/>
    <property type="match status" value="1"/>
</dbReference>
<evidence type="ECO:0000313" key="6">
    <source>
        <dbReference type="EMBL" id="KKK39879.1"/>
    </source>
</evidence>
<evidence type="ECO:0000259" key="5">
    <source>
        <dbReference type="PROSITE" id="PS50931"/>
    </source>
</evidence>
<name>A0A0M2SZ97_9BACI</name>
<dbReference type="PANTHER" id="PTHR30126">
    <property type="entry name" value="HTH-TYPE TRANSCRIPTIONAL REGULATOR"/>
    <property type="match status" value="1"/>
</dbReference>
<keyword evidence="7" id="KW-1185">Reference proteome</keyword>
<evidence type="ECO:0000256" key="1">
    <source>
        <dbReference type="ARBA" id="ARBA00009437"/>
    </source>
</evidence>
<dbReference type="PANTHER" id="PTHR30126:SF39">
    <property type="entry name" value="HTH-TYPE TRANSCRIPTIONAL REGULATOR CYSL"/>
    <property type="match status" value="1"/>
</dbReference>
<dbReference type="InterPro" id="IPR000847">
    <property type="entry name" value="LysR_HTH_N"/>
</dbReference>
<dbReference type="Gene3D" id="1.10.10.10">
    <property type="entry name" value="Winged helix-like DNA-binding domain superfamily/Winged helix DNA-binding domain"/>
    <property type="match status" value="1"/>
</dbReference>
<dbReference type="GO" id="GO:0003700">
    <property type="term" value="F:DNA-binding transcription factor activity"/>
    <property type="evidence" value="ECO:0007669"/>
    <property type="project" value="InterPro"/>
</dbReference>
<dbReference type="InterPro" id="IPR036388">
    <property type="entry name" value="WH-like_DNA-bd_sf"/>
</dbReference>
<keyword evidence="2" id="KW-0805">Transcription regulation</keyword>
<dbReference type="Pfam" id="PF03466">
    <property type="entry name" value="LysR_substrate"/>
    <property type="match status" value="1"/>
</dbReference>
<dbReference type="InterPro" id="IPR005119">
    <property type="entry name" value="LysR_subst-bd"/>
</dbReference>
<dbReference type="Proteomes" id="UP000034166">
    <property type="component" value="Unassembled WGS sequence"/>
</dbReference>
<dbReference type="AlphaFoldDB" id="A0A0M2SZ97"/>
<comment type="caution">
    <text evidence="6">The sequence shown here is derived from an EMBL/GenBank/DDBJ whole genome shotgun (WGS) entry which is preliminary data.</text>
</comment>
<dbReference type="PATRIC" id="fig|1408103.3.peg.208"/>
<accession>A0A0M2SZ97</accession>
<dbReference type="PROSITE" id="PS50931">
    <property type="entry name" value="HTH_LYSR"/>
    <property type="match status" value="1"/>
</dbReference>
<sequence length="299" mass="34285">MNLDYLKVFYVAANNKSFSQTAKDLHLSQSSVSLQIKYLEEKWDCQLFERTTKKISLTPAGEILYKQVKKMLALMNETTNVLQELKEAVHGDLKVGASLTIGEHLLPFILAEFNQLFPLVNIQFNIFNSDHIVEKLKNQEINLGFIESMLSYPHVKQIPFTEDELIVVASTAHHTAVPDQISIEQLLKFPFIIREKGSGTRQVMEDVLRKNHLDPSTLKVVIELKHTEAIKSAVEAGLGISILSKSAVKKELELKTLRYIEIANVRLLRSFYMVYDHESLQLPSKKLIELMERKYRFQA</sequence>
<keyword evidence="3" id="KW-0238">DNA-binding</keyword>
<dbReference type="PRINTS" id="PR00039">
    <property type="entry name" value="HTHLYSR"/>
</dbReference>
<proteinExistence type="inferred from homology"/>
<dbReference type="GO" id="GO:0000976">
    <property type="term" value="F:transcription cis-regulatory region binding"/>
    <property type="evidence" value="ECO:0007669"/>
    <property type="project" value="TreeGrafter"/>
</dbReference>
<dbReference type="CDD" id="cd08420">
    <property type="entry name" value="PBP2_CysL_like"/>
    <property type="match status" value="1"/>
</dbReference>
<dbReference type="InterPro" id="IPR036390">
    <property type="entry name" value="WH_DNA-bd_sf"/>
</dbReference>
<dbReference type="FunFam" id="1.10.10.10:FF:000001">
    <property type="entry name" value="LysR family transcriptional regulator"/>
    <property type="match status" value="1"/>
</dbReference>
<protein>
    <recommendedName>
        <fullName evidence="5">HTH lysR-type domain-containing protein</fullName>
    </recommendedName>
</protein>
<comment type="similarity">
    <text evidence="1">Belongs to the LysR transcriptional regulatory family.</text>
</comment>
<evidence type="ECO:0000256" key="2">
    <source>
        <dbReference type="ARBA" id="ARBA00023015"/>
    </source>
</evidence>
<evidence type="ECO:0000313" key="7">
    <source>
        <dbReference type="Proteomes" id="UP000034166"/>
    </source>
</evidence>
<dbReference type="EMBL" id="LAYY01000001">
    <property type="protein sequence ID" value="KKK39879.1"/>
    <property type="molecule type" value="Genomic_DNA"/>
</dbReference>
<evidence type="ECO:0000256" key="4">
    <source>
        <dbReference type="ARBA" id="ARBA00023163"/>
    </source>
</evidence>
<keyword evidence="4" id="KW-0804">Transcription</keyword>
<dbReference type="OrthoDB" id="9785745at2"/>
<reference evidence="6 7" key="1">
    <citation type="submission" date="2015-04" db="EMBL/GenBank/DDBJ databases">
        <title>Taxonomic description and genome sequence of Bacillus campisalis sp. nov., a novel member of the genus Bacillus isolated from solar saltern.</title>
        <authorList>
            <person name="Mathan Kumar R."/>
            <person name="Kaur G."/>
            <person name="Kumar A."/>
            <person name="Singh N.K."/>
            <person name="Kaur N."/>
            <person name="Kumar N."/>
            <person name="Mayilraj S."/>
        </authorList>
    </citation>
    <scope>NUCLEOTIDE SEQUENCE [LARGE SCALE GENOMIC DNA]</scope>
    <source>
        <strain evidence="6 7">SA2-6</strain>
    </source>
</reference>
<dbReference type="Gene3D" id="3.40.190.290">
    <property type="match status" value="1"/>
</dbReference>
<dbReference type="NCBIfam" id="NF040786">
    <property type="entry name" value="LysR_Sec_metab"/>
    <property type="match status" value="1"/>
</dbReference>
<dbReference type="RefSeq" id="WP_046521820.1">
    <property type="nucleotide sequence ID" value="NZ_LAYY01000001.1"/>
</dbReference>
<feature type="domain" description="HTH lysR-type" evidence="5">
    <location>
        <begin position="1"/>
        <end position="58"/>
    </location>
</feature>
<dbReference type="SUPFAM" id="SSF53850">
    <property type="entry name" value="Periplasmic binding protein-like II"/>
    <property type="match status" value="1"/>
</dbReference>
<dbReference type="SUPFAM" id="SSF46785">
    <property type="entry name" value="Winged helix' DNA-binding domain"/>
    <property type="match status" value="1"/>
</dbReference>
<dbReference type="InterPro" id="IPR047788">
    <property type="entry name" value="LysR-like_Sec_metab"/>
</dbReference>
<evidence type="ECO:0000256" key="3">
    <source>
        <dbReference type="ARBA" id="ARBA00023125"/>
    </source>
</evidence>
<gene>
    <name evidence="6" type="ORF">WQ57_00940</name>
</gene>